<proteinExistence type="inferred from homology"/>
<evidence type="ECO:0000256" key="7">
    <source>
        <dbReference type="ARBA" id="ARBA00046333"/>
    </source>
</evidence>
<dbReference type="Proteomes" id="UP000320766">
    <property type="component" value="Unassembled WGS sequence"/>
</dbReference>
<dbReference type="AlphaFoldDB" id="A0A520KWP7"/>
<evidence type="ECO:0000256" key="9">
    <source>
        <dbReference type="ARBA" id="ARBA00047176"/>
    </source>
</evidence>
<keyword evidence="4" id="KW-0456">Lyase</keyword>
<evidence type="ECO:0000256" key="3">
    <source>
        <dbReference type="ARBA" id="ARBA00023229"/>
    </source>
</evidence>
<comment type="subunit">
    <text evidence="8">Heterodimer composed of a large subunit (PMDh-L) and a small subunit (PMDh-S).</text>
</comment>
<comment type="function">
    <text evidence="6">Component of a hydro-lyase that catalyzes the dehydration of mevalonate 5-phosphate (MVA5P) to form trans-anhydromevalonate 5-phosphate (tAHMP). Involved in the archaeal mevalonate (MVA) pathway, which provides fundamental precursors for isoprenoid biosynthesis, such as isopentenyl diphosphate (IPP) and dimethylallyl diphosphate (DMAPP).</text>
</comment>
<comment type="pathway">
    <text evidence="1">Isoprenoid biosynthesis; isopentenyl diphosphate biosynthesis via mevalonate pathway.</text>
</comment>
<sequence>KEELKYLGAGLASSGSVALFHFHVASNRRFETRKSKICDASSSAEELKIEEKIAITKKEIEEVYKEKEYLTPDMVVIGCPHCSVGELKKIYRLLKGKRTKKDIWICTSRYVHEKYKEIVEGIEKSGAKVLCDTCPVVSPSLKNHDCVMVNSGKAYNYLPSMNNVHAKIGRTEECIREAIS</sequence>
<evidence type="ECO:0000256" key="6">
    <source>
        <dbReference type="ARBA" id="ARBA00045299"/>
    </source>
</evidence>
<feature type="non-terminal residue" evidence="12">
    <location>
        <position position="1"/>
    </location>
</feature>
<dbReference type="PANTHER" id="PTHR36577">
    <property type="entry name" value="DUF521 DOMAIN PROTEIN (AFU_ORTHOLOGUE AFUA_6G00490)"/>
    <property type="match status" value="1"/>
</dbReference>
<evidence type="ECO:0000256" key="10">
    <source>
        <dbReference type="ARBA" id="ARBA00047196"/>
    </source>
</evidence>
<dbReference type="EC" id="4.2.1.182" evidence="9"/>
<evidence type="ECO:0000256" key="8">
    <source>
        <dbReference type="ARBA" id="ARBA00046520"/>
    </source>
</evidence>
<keyword evidence="3" id="KW-0414">Isoprene biosynthesis</keyword>
<comment type="similarity">
    <text evidence="7">Belongs to the AcnX type II large subunit family.</text>
</comment>
<gene>
    <name evidence="12" type="ORF">EF807_04375</name>
</gene>
<organism evidence="12 13">
    <name type="scientific">Candidatus Methanolliviera hydrocarbonicum</name>
    <dbReference type="NCBI Taxonomy" id="2491085"/>
    <lineage>
        <taxon>Archaea</taxon>
        <taxon>Methanobacteriati</taxon>
        <taxon>Methanobacteriota</taxon>
        <taxon>Candidatus Methanoliparia</taxon>
        <taxon>Candidatus Methanoliparales</taxon>
        <taxon>Candidatus Methanollivieraceae</taxon>
        <taxon>Candidatus Methanolliviera</taxon>
    </lineage>
</organism>
<dbReference type="GO" id="GO:0008299">
    <property type="term" value="P:isoprenoid biosynthetic process"/>
    <property type="evidence" value="ECO:0007669"/>
    <property type="project" value="UniProtKB-KW"/>
</dbReference>
<dbReference type="GO" id="GO:0016829">
    <property type="term" value="F:lyase activity"/>
    <property type="evidence" value="ECO:0007669"/>
    <property type="project" value="UniProtKB-KW"/>
</dbReference>
<comment type="caution">
    <text evidence="12">The sequence shown here is derived from an EMBL/GenBank/DDBJ whole genome shotgun (WGS) entry which is preliminary data.</text>
</comment>
<evidence type="ECO:0000256" key="4">
    <source>
        <dbReference type="ARBA" id="ARBA00023239"/>
    </source>
</evidence>
<name>A0A520KWP7_9EURY</name>
<reference evidence="12 13" key="1">
    <citation type="journal article" date="2019" name="Nat. Microbiol.">
        <title>Wide diversity of methane and short-chain alkane metabolisms in uncultured archaea.</title>
        <authorList>
            <person name="Borrel G."/>
            <person name="Adam P.S."/>
            <person name="McKay L.J."/>
            <person name="Chen L.X."/>
            <person name="Sierra-Garcia I.N."/>
            <person name="Sieber C.M."/>
            <person name="Letourneur Q."/>
            <person name="Ghozlane A."/>
            <person name="Andersen G.L."/>
            <person name="Li W.J."/>
            <person name="Hallam S.J."/>
            <person name="Muyzer G."/>
            <person name="de Oliveira V.M."/>
            <person name="Inskeep W.P."/>
            <person name="Banfield J.F."/>
            <person name="Gribaldo S."/>
        </authorList>
    </citation>
    <scope>NUCLEOTIDE SEQUENCE [LARGE SCALE GENOMIC DNA]</scope>
    <source>
        <strain evidence="12">NM1b</strain>
    </source>
</reference>
<evidence type="ECO:0000259" key="11">
    <source>
        <dbReference type="Pfam" id="PF04412"/>
    </source>
</evidence>
<dbReference type="PANTHER" id="PTHR36577:SF3">
    <property type="entry name" value="DUF521 DOMAIN PROTEIN (AFU_ORTHOLOGUE AFUA_6G00490)"/>
    <property type="match status" value="1"/>
</dbReference>
<feature type="domain" description="Phosphomevalonate dehydratase large subunit-like" evidence="11">
    <location>
        <begin position="2"/>
        <end position="176"/>
    </location>
</feature>
<evidence type="ECO:0000256" key="1">
    <source>
        <dbReference type="ARBA" id="ARBA00005092"/>
    </source>
</evidence>
<evidence type="ECO:0000313" key="13">
    <source>
        <dbReference type="Proteomes" id="UP000320766"/>
    </source>
</evidence>
<evidence type="ECO:0000256" key="5">
    <source>
        <dbReference type="ARBA" id="ARBA00045120"/>
    </source>
</evidence>
<dbReference type="InterPro" id="IPR007506">
    <property type="entry name" value="PMDh-L-like_dom"/>
</dbReference>
<evidence type="ECO:0000256" key="2">
    <source>
        <dbReference type="ARBA" id="ARBA00023004"/>
    </source>
</evidence>
<dbReference type="EMBL" id="RXIL01000074">
    <property type="protein sequence ID" value="RZN69559.1"/>
    <property type="molecule type" value="Genomic_DNA"/>
</dbReference>
<dbReference type="Pfam" id="PF04412">
    <property type="entry name" value="AcnX"/>
    <property type="match status" value="1"/>
</dbReference>
<accession>A0A520KWP7</accession>
<protein>
    <recommendedName>
        <fullName evidence="10">Phosphomevalonate dehydratase large subunit</fullName>
        <ecNumber evidence="9">4.2.1.182</ecNumber>
    </recommendedName>
</protein>
<keyword evidence="2" id="KW-0408">Iron</keyword>
<comment type="catalytic activity">
    <reaction evidence="5">
        <text>(R)-5-phosphomevalonate = (2E)-3-methyl-5-phosphooxypent-2-enoate + H2O</text>
        <dbReference type="Rhea" id="RHEA:78975"/>
        <dbReference type="ChEBI" id="CHEBI:15377"/>
        <dbReference type="ChEBI" id="CHEBI:58146"/>
        <dbReference type="ChEBI" id="CHEBI:229665"/>
        <dbReference type="EC" id="4.2.1.182"/>
    </reaction>
    <physiologicalReaction direction="left-to-right" evidence="5">
        <dbReference type="Rhea" id="RHEA:78976"/>
    </physiologicalReaction>
</comment>
<evidence type="ECO:0000313" key="12">
    <source>
        <dbReference type="EMBL" id="RZN69559.1"/>
    </source>
</evidence>